<evidence type="ECO:0000256" key="1">
    <source>
        <dbReference type="SAM" id="Phobius"/>
    </source>
</evidence>
<keyword evidence="1" id="KW-1133">Transmembrane helix</keyword>
<protein>
    <submittedName>
        <fullName evidence="2">Uncharacterized protein</fullName>
    </submittedName>
</protein>
<keyword evidence="3" id="KW-1185">Reference proteome</keyword>
<dbReference type="Proteomes" id="UP000747542">
    <property type="component" value="Unassembled WGS sequence"/>
</dbReference>
<reference evidence="2" key="1">
    <citation type="journal article" date="2021" name="Sci. Adv.">
        <title>The American lobster genome reveals insights on longevity, neural, and immune adaptations.</title>
        <authorList>
            <person name="Polinski J.M."/>
            <person name="Zimin A.V."/>
            <person name="Clark K.F."/>
            <person name="Kohn A.B."/>
            <person name="Sadowski N."/>
            <person name="Timp W."/>
            <person name="Ptitsyn A."/>
            <person name="Khanna P."/>
            <person name="Romanova D.Y."/>
            <person name="Williams P."/>
            <person name="Greenwood S.J."/>
            <person name="Moroz L.L."/>
            <person name="Walt D.R."/>
            <person name="Bodnar A.G."/>
        </authorList>
    </citation>
    <scope>NUCLEOTIDE SEQUENCE</scope>
    <source>
        <tissue evidence="2">Heart &amp; testis</tissue>
    </source>
</reference>
<evidence type="ECO:0000313" key="3">
    <source>
        <dbReference type="Proteomes" id="UP000747542"/>
    </source>
</evidence>
<proteinExistence type="predicted"/>
<organism evidence="2 3">
    <name type="scientific">Homarus americanus</name>
    <name type="common">American lobster</name>
    <dbReference type="NCBI Taxonomy" id="6706"/>
    <lineage>
        <taxon>Eukaryota</taxon>
        <taxon>Metazoa</taxon>
        <taxon>Ecdysozoa</taxon>
        <taxon>Arthropoda</taxon>
        <taxon>Crustacea</taxon>
        <taxon>Multicrustacea</taxon>
        <taxon>Malacostraca</taxon>
        <taxon>Eumalacostraca</taxon>
        <taxon>Eucarida</taxon>
        <taxon>Decapoda</taxon>
        <taxon>Pleocyemata</taxon>
        <taxon>Astacidea</taxon>
        <taxon>Nephropoidea</taxon>
        <taxon>Nephropidae</taxon>
        <taxon>Homarus</taxon>
    </lineage>
</organism>
<gene>
    <name evidence="2" type="ORF">Hamer_G024555</name>
</gene>
<keyword evidence="1" id="KW-0472">Membrane</keyword>
<sequence length="92" mass="10769">MSYHDLLSVYSILTQQYNRFSYGSESADTTDDTFNHKKPSIRHHLAKHHHFFYYCTLVAFLLALPKNCSLIWAFGAENNLKQLSYEVHMGVR</sequence>
<keyword evidence="1" id="KW-0812">Transmembrane</keyword>
<dbReference type="EMBL" id="JAHLQT010018686">
    <property type="protein sequence ID" value="KAG7168840.1"/>
    <property type="molecule type" value="Genomic_DNA"/>
</dbReference>
<dbReference type="AlphaFoldDB" id="A0A8J5K2R7"/>
<name>A0A8J5K2R7_HOMAM</name>
<feature type="transmembrane region" description="Helical" evidence="1">
    <location>
        <begin position="51"/>
        <end position="74"/>
    </location>
</feature>
<feature type="non-terminal residue" evidence="2">
    <location>
        <position position="92"/>
    </location>
</feature>
<evidence type="ECO:0000313" key="2">
    <source>
        <dbReference type="EMBL" id="KAG7168840.1"/>
    </source>
</evidence>
<comment type="caution">
    <text evidence="2">The sequence shown here is derived from an EMBL/GenBank/DDBJ whole genome shotgun (WGS) entry which is preliminary data.</text>
</comment>
<accession>A0A8J5K2R7</accession>